<dbReference type="Pfam" id="PF13966">
    <property type="entry name" value="zf-RVT"/>
    <property type="match status" value="1"/>
</dbReference>
<dbReference type="GeneID" id="130496929"/>
<dbReference type="PANTHER" id="PTHR33116">
    <property type="entry name" value="REVERSE TRANSCRIPTASE ZINC-BINDING DOMAIN-CONTAINING PROTEIN-RELATED-RELATED"/>
    <property type="match status" value="1"/>
</dbReference>
<organism evidence="2 3">
    <name type="scientific">Raphanus sativus</name>
    <name type="common">Radish</name>
    <name type="synonym">Raphanus raphanistrum var. sativus</name>
    <dbReference type="NCBI Taxonomy" id="3726"/>
    <lineage>
        <taxon>Eukaryota</taxon>
        <taxon>Viridiplantae</taxon>
        <taxon>Streptophyta</taxon>
        <taxon>Embryophyta</taxon>
        <taxon>Tracheophyta</taxon>
        <taxon>Spermatophyta</taxon>
        <taxon>Magnoliopsida</taxon>
        <taxon>eudicotyledons</taxon>
        <taxon>Gunneridae</taxon>
        <taxon>Pentapetalae</taxon>
        <taxon>rosids</taxon>
        <taxon>malvids</taxon>
        <taxon>Brassicales</taxon>
        <taxon>Brassicaceae</taxon>
        <taxon>Brassiceae</taxon>
        <taxon>Raphanus</taxon>
    </lineage>
</organism>
<name>A0A9W3C219_RAPSA</name>
<reference evidence="3" key="2">
    <citation type="submission" date="2025-08" db="UniProtKB">
        <authorList>
            <consortium name="RefSeq"/>
        </authorList>
    </citation>
    <scope>IDENTIFICATION</scope>
    <source>
        <tissue evidence="3">Leaf</tissue>
    </source>
</reference>
<feature type="domain" description="Reverse transcriptase zinc-binding" evidence="1">
    <location>
        <begin position="183"/>
        <end position="267"/>
    </location>
</feature>
<dbReference type="Proteomes" id="UP000504610">
    <property type="component" value="Chromosome 1"/>
</dbReference>
<dbReference type="KEGG" id="rsz:130496929"/>
<accession>A0A9W3C219</accession>
<gene>
    <name evidence="3" type="primary">LOC130496929</name>
</gene>
<evidence type="ECO:0000313" key="3">
    <source>
        <dbReference type="RefSeq" id="XP_056845625.1"/>
    </source>
</evidence>
<evidence type="ECO:0000259" key="1">
    <source>
        <dbReference type="Pfam" id="PF13966"/>
    </source>
</evidence>
<evidence type="ECO:0000313" key="2">
    <source>
        <dbReference type="Proteomes" id="UP000504610"/>
    </source>
</evidence>
<proteinExistence type="predicted"/>
<reference evidence="2" key="1">
    <citation type="journal article" date="2019" name="Database">
        <title>The radish genome database (RadishGD): an integrated information resource for radish genomics.</title>
        <authorList>
            <person name="Yu H.J."/>
            <person name="Baek S."/>
            <person name="Lee Y.J."/>
            <person name="Cho A."/>
            <person name="Mun J.H."/>
        </authorList>
    </citation>
    <scope>NUCLEOTIDE SEQUENCE [LARGE SCALE GENOMIC DNA]</scope>
    <source>
        <strain evidence="2">cv. WK10039</strain>
    </source>
</reference>
<dbReference type="OrthoDB" id="1937542at2759"/>
<keyword evidence="2" id="KW-1185">Reference proteome</keyword>
<dbReference type="AlphaFoldDB" id="A0A9W3C219"/>
<dbReference type="RefSeq" id="XP_056845625.1">
    <property type="nucleotide sequence ID" value="XM_056989645.1"/>
</dbReference>
<dbReference type="InterPro" id="IPR026960">
    <property type="entry name" value="RVT-Znf"/>
</dbReference>
<protein>
    <submittedName>
        <fullName evidence="3">Uncharacterized protein LOC130496929</fullName>
    </submittedName>
</protein>
<sequence>MKKVRFLTTEDGERTRKVKPFRSYAHGKGWNLQNKPLLGAEAKRVENSGQTKEQSRREVLWALEPAQADSWAWKRLLKLRPLAIQFCKSVVGNGLSSSFWFDAWTPLGQLIKHLGPRGPRALRIREDAVVADAINGTVWSLPHPRSHQEVELHTYLTTFTLPLSLDIDDGYEWLASDSSVPIFSSFSTWEALRPKMEVKDWHDVVWFKGTLPKHAFTMWTANYDKLPTRARLAGWGMQISPLCAFCSNPMETRDHLFLSCAYSLDVWSQVFARCNPPTSPFTSWAELLSWIRQPRSKSLSLLRKLVTQTMVFQLWKQRNNLIHNHISVSAAAVFILVDRELRNIIFSRREKKSFATLMAKWLR</sequence>
<dbReference type="PANTHER" id="PTHR33116:SF80">
    <property type="entry name" value="REVERSE TRANSCRIPTASE ZINC-BINDING DOMAIN-CONTAINING PROTEIN"/>
    <property type="match status" value="1"/>
</dbReference>